<proteinExistence type="predicted"/>
<dbReference type="EMBL" id="JAVBVO010000004">
    <property type="protein sequence ID" value="MDZ5759949.1"/>
    <property type="molecule type" value="Genomic_DNA"/>
</dbReference>
<dbReference type="Proteomes" id="UP001290462">
    <property type="component" value="Unassembled WGS sequence"/>
</dbReference>
<name>A0AAW9JZ88_CARML</name>
<dbReference type="PANTHER" id="PTHR43767">
    <property type="entry name" value="LONG-CHAIN-FATTY-ACID--COA LIGASE"/>
    <property type="match status" value="1"/>
</dbReference>
<protein>
    <submittedName>
        <fullName evidence="2">Acyl-CoA synthetase</fullName>
    </submittedName>
</protein>
<feature type="domain" description="AMP-dependent synthetase/ligase" evidence="1">
    <location>
        <begin position="15"/>
        <end position="377"/>
    </location>
</feature>
<evidence type="ECO:0000313" key="3">
    <source>
        <dbReference type="Proteomes" id="UP001290462"/>
    </source>
</evidence>
<dbReference type="RefSeq" id="WP_322809512.1">
    <property type="nucleotide sequence ID" value="NZ_JAVBVO010000004.1"/>
</dbReference>
<dbReference type="InterPro" id="IPR000873">
    <property type="entry name" value="AMP-dep_synth/lig_dom"/>
</dbReference>
<accession>A0AAW9JZ88</accession>
<dbReference type="AlphaFoldDB" id="A0AAW9JZ88"/>
<gene>
    <name evidence="2" type="ORF">RAK27_14900</name>
</gene>
<dbReference type="InterPro" id="IPR050237">
    <property type="entry name" value="ATP-dep_AMP-bd_enzyme"/>
</dbReference>
<dbReference type="PROSITE" id="PS00455">
    <property type="entry name" value="AMP_BINDING"/>
    <property type="match status" value="1"/>
</dbReference>
<evidence type="ECO:0000259" key="1">
    <source>
        <dbReference type="Pfam" id="PF00501"/>
    </source>
</evidence>
<dbReference type="InterPro" id="IPR042099">
    <property type="entry name" value="ANL_N_sf"/>
</dbReference>
<dbReference type="SUPFAM" id="SSF56801">
    <property type="entry name" value="Acetyl-CoA synthetase-like"/>
    <property type="match status" value="1"/>
</dbReference>
<dbReference type="Gene3D" id="3.40.50.12780">
    <property type="entry name" value="N-terminal domain of ligase-like"/>
    <property type="match status" value="1"/>
</dbReference>
<dbReference type="InterPro" id="IPR020845">
    <property type="entry name" value="AMP-binding_CS"/>
</dbReference>
<dbReference type="Pfam" id="PF00501">
    <property type="entry name" value="AMP-binding"/>
    <property type="match status" value="1"/>
</dbReference>
<reference evidence="2" key="1">
    <citation type="submission" date="2023-08" db="EMBL/GenBank/DDBJ databases">
        <title>Genomic characterization of piscicolin 126 produced by Carnobacterium maltaromaticum CM22 strain isolated from salmon (Salmo salar).</title>
        <authorList>
            <person name="Gonzalez-Gragera E."/>
            <person name="Garcia-Lopez J.D."/>
            <person name="Teso-Perez C."/>
            <person name="Gimenez-Hernandez I."/>
            <person name="Peralta-Sanchez J.M."/>
            <person name="Valdivia E."/>
            <person name="Montalban-Lopez M."/>
            <person name="Martin-Platero A.M."/>
            <person name="Banos A."/>
            <person name="Martinez-Bueno M."/>
        </authorList>
    </citation>
    <scope>NUCLEOTIDE SEQUENCE</scope>
    <source>
        <strain evidence="2">CM22</strain>
    </source>
</reference>
<organism evidence="2 3">
    <name type="scientific">Carnobacterium maltaromaticum</name>
    <name type="common">Carnobacterium piscicola</name>
    <dbReference type="NCBI Taxonomy" id="2751"/>
    <lineage>
        <taxon>Bacteria</taxon>
        <taxon>Bacillati</taxon>
        <taxon>Bacillota</taxon>
        <taxon>Bacilli</taxon>
        <taxon>Lactobacillales</taxon>
        <taxon>Carnobacteriaceae</taxon>
        <taxon>Carnobacterium</taxon>
    </lineage>
</organism>
<evidence type="ECO:0000313" key="2">
    <source>
        <dbReference type="EMBL" id="MDZ5759949.1"/>
    </source>
</evidence>
<dbReference type="PANTHER" id="PTHR43767:SF1">
    <property type="entry name" value="NONRIBOSOMAL PEPTIDE SYNTHASE PES1 (EUROFUNG)-RELATED"/>
    <property type="match status" value="1"/>
</dbReference>
<sequence>MYNKYEPLNLYTNFANAAKEFPETPIYFDEPLLAFPELNLQTTYSECTAAILKKATQLKKIGVKKADKVIVYKSAKFDTYLAAVAISYLGAVPIMVSAHLPAETIDVFVNRLDQPWVLLDSETSSKCAQLQNLPKNKLIAVDELLAVEIDEICQQEELEKDVISYMTHTSGTTGIPKLIAHSANSMGWRTKWQKNIFDFIKEKELVAFHISPVHSRFNIGISSLMAKGFPLLAIADSSAENVTKVLGDYQPGVLETHPNHFVQWASLAREKPEVFSSIKYYHSTFDAINKETLATFLRCSTFKKPVFLQVYGQSECGPMIMRVHNLSSIKKINARDMGVGMTGLTEVRIVDQAGNPVAANISGNIQMLSKGRALTYYKEETRFEDNLYGNWWDSGDYGFKDSHGKLHLQDRQVDLVDTIASTLAIEDKLLDELTFLEEVVIIRGKNGSPQPVLAVYPTHEMDWNRWWASVSDLPHLNEPIMMTFDELPRTATMKIQRLALEQQLKG</sequence>
<comment type="caution">
    <text evidence="2">The sequence shown here is derived from an EMBL/GenBank/DDBJ whole genome shotgun (WGS) entry which is preliminary data.</text>
</comment>